<accession>A0A1T4SZH0</accession>
<keyword evidence="2" id="KW-1185">Reference proteome</keyword>
<dbReference type="AlphaFoldDB" id="A0A1T4SZH0"/>
<protein>
    <submittedName>
        <fullName evidence="1">Thioredoxin</fullName>
    </submittedName>
</protein>
<dbReference type="RefSeq" id="WP_078671186.1">
    <property type="nucleotide sequence ID" value="NZ_FUWZ01000003.1"/>
</dbReference>
<dbReference type="OrthoDB" id="6120799at2"/>
<dbReference type="Gene3D" id="3.40.30.10">
    <property type="entry name" value="Glutaredoxin"/>
    <property type="match status" value="1"/>
</dbReference>
<dbReference type="STRING" id="634771.SAMN04488128_103861"/>
<dbReference type="Pfam" id="PF14595">
    <property type="entry name" value="Thioredoxin_9"/>
    <property type="match status" value="1"/>
</dbReference>
<dbReference type="SUPFAM" id="SSF52833">
    <property type="entry name" value="Thioredoxin-like"/>
    <property type="match status" value="1"/>
</dbReference>
<dbReference type="Proteomes" id="UP000190367">
    <property type="component" value="Unassembled WGS sequence"/>
</dbReference>
<evidence type="ECO:0000313" key="1">
    <source>
        <dbReference type="EMBL" id="SKA33585.1"/>
    </source>
</evidence>
<sequence length="191" mass="21992">MNFTDYLQLFENILQDADPKAPYNNPDYLNYTKLNWSRQQRWLKTGVITDAMATAVKNITTLQQWVIITEPWCGDAAHIVPFLYKIAALNPLITIDIQQRDTAPFLIEQYLTNGTKSIPKLVIRDGDGNDMAIWGPRPAGCQVLYNKLKEEKADFERMKIELQQWYNEDKGKSLQAELQEVLTQVQKVSLA</sequence>
<evidence type="ECO:0000313" key="2">
    <source>
        <dbReference type="Proteomes" id="UP000190367"/>
    </source>
</evidence>
<dbReference type="EMBL" id="FUWZ01000003">
    <property type="protein sequence ID" value="SKA33585.1"/>
    <property type="molecule type" value="Genomic_DNA"/>
</dbReference>
<organism evidence="1 2">
    <name type="scientific">Chitinophaga eiseniae</name>
    <dbReference type="NCBI Taxonomy" id="634771"/>
    <lineage>
        <taxon>Bacteria</taxon>
        <taxon>Pseudomonadati</taxon>
        <taxon>Bacteroidota</taxon>
        <taxon>Chitinophagia</taxon>
        <taxon>Chitinophagales</taxon>
        <taxon>Chitinophagaceae</taxon>
        <taxon>Chitinophaga</taxon>
    </lineage>
</organism>
<dbReference type="InterPro" id="IPR036249">
    <property type="entry name" value="Thioredoxin-like_sf"/>
</dbReference>
<proteinExistence type="predicted"/>
<name>A0A1T4SZH0_9BACT</name>
<gene>
    <name evidence="1" type="ORF">SAMN04488128_103861</name>
</gene>
<reference evidence="2" key="1">
    <citation type="submission" date="2017-02" db="EMBL/GenBank/DDBJ databases">
        <authorList>
            <person name="Varghese N."/>
            <person name="Submissions S."/>
        </authorList>
    </citation>
    <scope>NUCLEOTIDE SEQUENCE [LARGE SCALE GENOMIC DNA]</scope>
    <source>
        <strain evidence="2">DSM 22224</strain>
    </source>
</reference>